<evidence type="ECO:0000313" key="2">
    <source>
        <dbReference type="EMBL" id="HJC15144.1"/>
    </source>
</evidence>
<dbReference type="EMBL" id="DWWU01000020">
    <property type="protein sequence ID" value="HJC15144.1"/>
    <property type="molecule type" value="Genomic_DNA"/>
</dbReference>
<feature type="transmembrane region" description="Helical" evidence="1">
    <location>
        <begin position="141"/>
        <end position="164"/>
    </location>
</feature>
<accession>A0A9D2NAK5</accession>
<feature type="transmembrane region" description="Helical" evidence="1">
    <location>
        <begin position="109"/>
        <end position="134"/>
    </location>
</feature>
<evidence type="ECO:0000256" key="1">
    <source>
        <dbReference type="SAM" id="Phobius"/>
    </source>
</evidence>
<reference evidence="2" key="1">
    <citation type="journal article" date="2021" name="PeerJ">
        <title>Extensive microbial diversity within the chicken gut microbiome revealed by metagenomics and culture.</title>
        <authorList>
            <person name="Gilroy R."/>
            <person name="Ravi A."/>
            <person name="Getino M."/>
            <person name="Pursley I."/>
            <person name="Horton D.L."/>
            <person name="Alikhan N.F."/>
            <person name="Baker D."/>
            <person name="Gharbi K."/>
            <person name="Hall N."/>
            <person name="Watson M."/>
            <person name="Adriaenssens E.M."/>
            <person name="Foster-Nyarko E."/>
            <person name="Jarju S."/>
            <person name="Secka A."/>
            <person name="Antonio M."/>
            <person name="Oren A."/>
            <person name="Chaudhuri R.R."/>
            <person name="La Ragione R."/>
            <person name="Hildebrand F."/>
            <person name="Pallen M.J."/>
        </authorList>
    </citation>
    <scope>NUCLEOTIDE SEQUENCE</scope>
    <source>
        <strain evidence="2">CHK185-5351</strain>
    </source>
</reference>
<sequence>MKTPGKTMSRSLVLCIIAFSAVQNLLGGNVALLLRLPVYLDSFGTMFTAVLLGPAAGMVPGIISGVIGGCTSDVYAFFYLPVQMILGLVCGLTARQIRSLKARTLWKLLPLAAVISLPGTIVSSLITALVFGGITSSGSTVLVQLFHTAGIPLTASVFLVQFLTDYLDRVIVLSAVTAMLPVYYHAFPRK</sequence>
<feature type="transmembrane region" description="Helical" evidence="1">
    <location>
        <begin position="74"/>
        <end position="97"/>
    </location>
</feature>
<dbReference type="Gene3D" id="1.10.1760.20">
    <property type="match status" value="1"/>
</dbReference>
<organism evidence="2 3">
    <name type="scientific">Candidatus Fusicatenibacter intestinigallinarum</name>
    <dbReference type="NCBI Taxonomy" id="2838598"/>
    <lineage>
        <taxon>Bacteria</taxon>
        <taxon>Bacillati</taxon>
        <taxon>Bacillota</taxon>
        <taxon>Clostridia</taxon>
        <taxon>Lachnospirales</taxon>
        <taxon>Lachnospiraceae</taxon>
        <taxon>Fusicatenibacter</taxon>
    </lineage>
</organism>
<dbReference type="AlphaFoldDB" id="A0A9D2NAK5"/>
<gene>
    <name evidence="2" type="ORF">H9705_04865</name>
</gene>
<name>A0A9D2NAK5_9FIRM</name>
<keyword evidence="1" id="KW-0812">Transmembrane</keyword>
<proteinExistence type="predicted"/>
<keyword evidence="1" id="KW-0472">Membrane</keyword>
<reference evidence="2" key="2">
    <citation type="submission" date="2021-04" db="EMBL/GenBank/DDBJ databases">
        <authorList>
            <person name="Gilroy R."/>
        </authorList>
    </citation>
    <scope>NUCLEOTIDE SEQUENCE</scope>
    <source>
        <strain evidence="2">CHK185-5351</strain>
    </source>
</reference>
<dbReference type="Proteomes" id="UP000823849">
    <property type="component" value="Unassembled WGS sequence"/>
</dbReference>
<comment type="caution">
    <text evidence="2">The sequence shown here is derived from an EMBL/GenBank/DDBJ whole genome shotgun (WGS) entry which is preliminary data.</text>
</comment>
<feature type="transmembrane region" description="Helical" evidence="1">
    <location>
        <begin position="43"/>
        <end position="67"/>
    </location>
</feature>
<evidence type="ECO:0000313" key="3">
    <source>
        <dbReference type="Proteomes" id="UP000823849"/>
    </source>
</evidence>
<feature type="transmembrane region" description="Helical" evidence="1">
    <location>
        <begin position="170"/>
        <end position="187"/>
    </location>
</feature>
<protein>
    <submittedName>
        <fullName evidence="2">ECF transporter S component</fullName>
    </submittedName>
</protein>
<keyword evidence="1" id="KW-1133">Transmembrane helix</keyword>